<dbReference type="PANTHER" id="PTHR46954">
    <property type="entry name" value="C2H2-TYPE DOMAIN-CONTAINING PROTEIN"/>
    <property type="match status" value="1"/>
</dbReference>
<sequence>MPKESLISSLPTINPVEPIPEIPVNAAAQKSVANAIEIAEKKLFELKQIYTLQQTLVLSVYLIINPNESNDELWTGQLTIFVCHQWFLGTSSLTHIQDFESLTLDLQYDTVLKTRREIQLIWVVDGGLDENPRYLKNIKLYCLLFRKFNLDYLTIRTNALGQSKYNPDKVINPELALKNFKYAREALCDIWYRDLIFGKHINAQYVEEFTNSFCNKYFPTLTFLIYHKRLMHPANCERPKEKSKNQTEQTEQNSLTLDNFSLLLLQQYDQILSSDEVYLREWTLDNEQLKTRINS</sequence>
<proteinExistence type="predicted"/>
<dbReference type="EMBL" id="CAJVQB010013038">
    <property type="protein sequence ID" value="CAG8759565.1"/>
    <property type="molecule type" value="Genomic_DNA"/>
</dbReference>
<organism evidence="1 2">
    <name type="scientific">Gigaspora margarita</name>
    <dbReference type="NCBI Taxonomy" id="4874"/>
    <lineage>
        <taxon>Eukaryota</taxon>
        <taxon>Fungi</taxon>
        <taxon>Fungi incertae sedis</taxon>
        <taxon>Mucoromycota</taxon>
        <taxon>Glomeromycotina</taxon>
        <taxon>Glomeromycetes</taxon>
        <taxon>Diversisporales</taxon>
        <taxon>Gigasporaceae</taxon>
        <taxon>Gigaspora</taxon>
    </lineage>
</organism>
<name>A0ABN7VD64_GIGMA</name>
<accession>A0ABN7VD64</accession>
<evidence type="ECO:0000313" key="2">
    <source>
        <dbReference type="Proteomes" id="UP000789901"/>
    </source>
</evidence>
<comment type="caution">
    <text evidence="1">The sequence shown here is derived from an EMBL/GenBank/DDBJ whole genome shotgun (WGS) entry which is preliminary data.</text>
</comment>
<keyword evidence="2" id="KW-1185">Reference proteome</keyword>
<dbReference type="PANTHER" id="PTHR46954:SF1">
    <property type="entry name" value="C2H2-TYPE DOMAIN-CONTAINING PROTEIN"/>
    <property type="match status" value="1"/>
</dbReference>
<protein>
    <submittedName>
        <fullName evidence="1">37803_t:CDS:1</fullName>
    </submittedName>
</protein>
<evidence type="ECO:0000313" key="1">
    <source>
        <dbReference type="EMBL" id="CAG8759565.1"/>
    </source>
</evidence>
<gene>
    <name evidence="1" type="ORF">GMARGA_LOCUS17318</name>
</gene>
<reference evidence="1 2" key="1">
    <citation type="submission" date="2021-06" db="EMBL/GenBank/DDBJ databases">
        <authorList>
            <person name="Kallberg Y."/>
            <person name="Tangrot J."/>
            <person name="Rosling A."/>
        </authorList>
    </citation>
    <scope>NUCLEOTIDE SEQUENCE [LARGE SCALE GENOMIC DNA]</scope>
    <source>
        <strain evidence="1 2">120-4 pot B 10/14</strain>
    </source>
</reference>
<dbReference type="Proteomes" id="UP000789901">
    <property type="component" value="Unassembled WGS sequence"/>
</dbReference>